<organism evidence="5">
    <name type="scientific">Rhizophora mucronata</name>
    <name type="common">Asiatic mangrove</name>
    <dbReference type="NCBI Taxonomy" id="61149"/>
    <lineage>
        <taxon>Eukaryota</taxon>
        <taxon>Viridiplantae</taxon>
        <taxon>Streptophyta</taxon>
        <taxon>Embryophyta</taxon>
        <taxon>Tracheophyta</taxon>
        <taxon>Spermatophyta</taxon>
        <taxon>Magnoliopsida</taxon>
        <taxon>eudicotyledons</taxon>
        <taxon>Gunneridae</taxon>
        <taxon>Pentapetalae</taxon>
        <taxon>rosids</taxon>
        <taxon>fabids</taxon>
        <taxon>Malpighiales</taxon>
        <taxon>Rhizophoraceae</taxon>
        <taxon>Rhizophora</taxon>
    </lineage>
</organism>
<protein>
    <submittedName>
        <fullName evidence="5">Beta-glucosidase 17-like</fullName>
    </submittedName>
</protein>
<keyword evidence="2" id="KW-0378">Hydrolase</keyword>
<name>A0A2P2LKJ1_RHIMU</name>
<evidence type="ECO:0000256" key="1">
    <source>
        <dbReference type="ARBA" id="ARBA00010838"/>
    </source>
</evidence>
<evidence type="ECO:0000256" key="2">
    <source>
        <dbReference type="ARBA" id="ARBA00022801"/>
    </source>
</evidence>
<reference evidence="5" key="1">
    <citation type="submission" date="2018-02" db="EMBL/GenBank/DDBJ databases">
        <title>Rhizophora mucronata_Transcriptome.</title>
        <authorList>
            <person name="Meera S.P."/>
            <person name="Sreeshan A."/>
            <person name="Augustine A."/>
        </authorList>
    </citation>
    <scope>NUCLEOTIDE SEQUENCE</scope>
    <source>
        <tissue evidence="5">Leaf</tissue>
    </source>
</reference>
<dbReference type="Pfam" id="PF00232">
    <property type="entry name" value="Glyco_hydro_1"/>
    <property type="match status" value="1"/>
</dbReference>
<proteinExistence type="inferred from homology"/>
<dbReference type="Gene3D" id="3.20.20.80">
    <property type="entry name" value="Glycosidases"/>
    <property type="match status" value="1"/>
</dbReference>
<dbReference type="InterPro" id="IPR033132">
    <property type="entry name" value="GH_1_N_CS"/>
</dbReference>
<evidence type="ECO:0000313" key="5">
    <source>
        <dbReference type="EMBL" id="MBX18495.1"/>
    </source>
</evidence>
<dbReference type="AlphaFoldDB" id="A0A2P2LKJ1"/>
<evidence type="ECO:0000256" key="3">
    <source>
        <dbReference type="RuleBase" id="RU003690"/>
    </source>
</evidence>
<dbReference type="EMBL" id="GGEC01038014">
    <property type="protein sequence ID" value="MBX18498.1"/>
    <property type="molecule type" value="Transcribed_RNA"/>
</dbReference>
<dbReference type="InterPro" id="IPR001360">
    <property type="entry name" value="Glyco_hydro_1"/>
</dbReference>
<comment type="similarity">
    <text evidence="1 3">Belongs to the glycosyl hydrolase 1 family.</text>
</comment>
<keyword evidence="4" id="KW-0732">Signal</keyword>
<feature type="chain" id="PRO_5015085071" evidence="4">
    <location>
        <begin position="29"/>
        <end position="186"/>
    </location>
</feature>
<dbReference type="GO" id="GO:0008422">
    <property type="term" value="F:beta-glucosidase activity"/>
    <property type="evidence" value="ECO:0007669"/>
    <property type="project" value="TreeGrafter"/>
</dbReference>
<sequence>MAMEARNYSLPFSRLALLASVVLPFVESLCSCDHSSSQQHLLLNRSSFPDGFVFGAASSAYQYEGAARADGRKPSIWDTFVQQYPEKILDHSNGNIAEEFYYLYKEDIGIMKEIGLDSFRFSFSWPRILPQGRINGGVNQKGVDFYNFLIDELLSHGIQPSVTLFHWDLPQALEEEYGGFLSSKIV</sequence>
<accession>A0A2P2LKJ1</accession>
<evidence type="ECO:0000256" key="4">
    <source>
        <dbReference type="SAM" id="SignalP"/>
    </source>
</evidence>
<dbReference type="GO" id="GO:0005975">
    <property type="term" value="P:carbohydrate metabolic process"/>
    <property type="evidence" value="ECO:0007669"/>
    <property type="project" value="InterPro"/>
</dbReference>
<dbReference type="InterPro" id="IPR017853">
    <property type="entry name" value="GH"/>
</dbReference>
<feature type="signal peptide" evidence="4">
    <location>
        <begin position="1"/>
        <end position="28"/>
    </location>
</feature>
<dbReference type="PROSITE" id="PS00653">
    <property type="entry name" value="GLYCOSYL_HYDROL_F1_2"/>
    <property type="match status" value="1"/>
</dbReference>
<dbReference type="EMBL" id="GGEC01038011">
    <property type="protein sequence ID" value="MBX18495.1"/>
    <property type="molecule type" value="Transcribed_RNA"/>
</dbReference>
<dbReference type="SUPFAM" id="SSF51445">
    <property type="entry name" value="(Trans)glycosidases"/>
    <property type="match status" value="1"/>
</dbReference>
<dbReference type="PANTHER" id="PTHR10353">
    <property type="entry name" value="GLYCOSYL HYDROLASE"/>
    <property type="match status" value="1"/>
</dbReference>
<dbReference type="PANTHER" id="PTHR10353:SF44">
    <property type="entry name" value="BETA-GLUCOSIDASE 17"/>
    <property type="match status" value="1"/>
</dbReference>